<proteinExistence type="predicted"/>
<organism evidence="1 2">
    <name type="scientific">Microthlaspi erraticum</name>
    <dbReference type="NCBI Taxonomy" id="1685480"/>
    <lineage>
        <taxon>Eukaryota</taxon>
        <taxon>Viridiplantae</taxon>
        <taxon>Streptophyta</taxon>
        <taxon>Embryophyta</taxon>
        <taxon>Tracheophyta</taxon>
        <taxon>Spermatophyta</taxon>
        <taxon>Magnoliopsida</taxon>
        <taxon>eudicotyledons</taxon>
        <taxon>Gunneridae</taxon>
        <taxon>Pentapetalae</taxon>
        <taxon>rosids</taxon>
        <taxon>malvids</taxon>
        <taxon>Brassicales</taxon>
        <taxon>Brassicaceae</taxon>
        <taxon>Coluteocarpeae</taxon>
        <taxon>Microthlaspi</taxon>
    </lineage>
</organism>
<evidence type="ECO:0000313" key="1">
    <source>
        <dbReference type="EMBL" id="CAA7017390.1"/>
    </source>
</evidence>
<accession>A0A6D2HMY4</accession>
<reference evidence="1" key="1">
    <citation type="submission" date="2020-01" db="EMBL/GenBank/DDBJ databases">
        <authorList>
            <person name="Mishra B."/>
        </authorList>
    </citation>
    <scope>NUCLEOTIDE SEQUENCE [LARGE SCALE GENOMIC DNA]</scope>
</reference>
<dbReference type="EMBL" id="CACVBM020000321">
    <property type="protein sequence ID" value="CAA7017390.1"/>
    <property type="molecule type" value="Genomic_DNA"/>
</dbReference>
<sequence>MPPLWGYVYDQEYVVVCTKVPITEYTIDDLQDRTLEAIQKYSYKTHLIWRRKESQELFDEIFTDLSNELKP</sequence>
<dbReference type="Proteomes" id="UP000467841">
    <property type="component" value="Unassembled WGS sequence"/>
</dbReference>
<keyword evidence="2" id="KW-1185">Reference proteome</keyword>
<protein>
    <submittedName>
        <fullName evidence="1">Uncharacterized protein</fullName>
    </submittedName>
</protein>
<evidence type="ECO:0000313" key="2">
    <source>
        <dbReference type="Proteomes" id="UP000467841"/>
    </source>
</evidence>
<comment type="caution">
    <text evidence="1">The sequence shown here is derived from an EMBL/GenBank/DDBJ whole genome shotgun (WGS) entry which is preliminary data.</text>
</comment>
<dbReference type="AlphaFoldDB" id="A0A6D2HMY4"/>
<name>A0A6D2HMY4_9BRAS</name>
<dbReference type="OrthoDB" id="1054937at2759"/>
<gene>
    <name evidence="1" type="ORF">MERR_LOCUS4625</name>
</gene>